<protein>
    <submittedName>
        <fullName evidence="3">Uncharacterized protein</fullName>
    </submittedName>
</protein>
<feature type="region of interest" description="Disordered" evidence="2">
    <location>
        <begin position="205"/>
        <end position="231"/>
    </location>
</feature>
<feature type="compositionally biased region" description="Basic residues" evidence="2">
    <location>
        <begin position="219"/>
        <end position="228"/>
    </location>
</feature>
<keyword evidence="1" id="KW-0175">Coiled coil</keyword>
<evidence type="ECO:0000256" key="1">
    <source>
        <dbReference type="SAM" id="Coils"/>
    </source>
</evidence>
<keyword evidence="4" id="KW-1185">Reference proteome</keyword>
<name>A0ABQ5I7C1_9ASTR</name>
<accession>A0ABQ5I7C1</accession>
<proteinExistence type="predicted"/>
<evidence type="ECO:0000313" key="4">
    <source>
        <dbReference type="Proteomes" id="UP001151760"/>
    </source>
</evidence>
<feature type="coiled-coil region" evidence="1">
    <location>
        <begin position="84"/>
        <end position="111"/>
    </location>
</feature>
<gene>
    <name evidence="3" type="ORF">Tco_1091154</name>
</gene>
<sequence>MISTGSSTKLSFSLSRSSFIGMTRDSSDKHFFSLETWKVLWTLLSSSGSSSLYATGPILSRSLKGPMYRGLSFPRFPNRMTPLRAKAVKEKEELKTKLESFENSSKGLNKLLDSQLNANDKVGLGYDGAKESKVSETITSVSKVETSNSKTSNDKVEMPKIKTIRMSEPIIEEWESDNEDDEIVVKPKEVIKTVKPSFEKIESVNARNETVRQAENPRKNNKSPRGNKRNWNGMMTQKLGENFEFNNKACYVCGSFDHLHYTCKHKRKINDQKQVKLVWNNSKRVNHQNFSRFSHPNPKGNIVPQAVLTKSGLVSLNTAKSVSAAQPRTTMNDVMPTTNSYYKAYSYVKRPFNKKTANYNRYFNKRINIVKSTRVNTARPKAEVNIVKASASWVWKPKHEELDHVSK</sequence>
<feature type="compositionally biased region" description="Basic and acidic residues" evidence="2">
    <location>
        <begin position="209"/>
        <end position="218"/>
    </location>
</feature>
<reference evidence="3" key="1">
    <citation type="journal article" date="2022" name="Int. J. Mol. Sci.">
        <title>Draft Genome of Tanacetum Coccineum: Genomic Comparison of Closely Related Tanacetum-Family Plants.</title>
        <authorList>
            <person name="Yamashiro T."/>
            <person name="Shiraishi A."/>
            <person name="Nakayama K."/>
            <person name="Satake H."/>
        </authorList>
    </citation>
    <scope>NUCLEOTIDE SEQUENCE</scope>
</reference>
<reference evidence="3" key="2">
    <citation type="submission" date="2022-01" db="EMBL/GenBank/DDBJ databases">
        <authorList>
            <person name="Yamashiro T."/>
            <person name="Shiraishi A."/>
            <person name="Satake H."/>
            <person name="Nakayama K."/>
        </authorList>
    </citation>
    <scope>NUCLEOTIDE SEQUENCE</scope>
</reference>
<evidence type="ECO:0000256" key="2">
    <source>
        <dbReference type="SAM" id="MobiDB-lite"/>
    </source>
</evidence>
<organism evidence="3 4">
    <name type="scientific">Tanacetum coccineum</name>
    <dbReference type="NCBI Taxonomy" id="301880"/>
    <lineage>
        <taxon>Eukaryota</taxon>
        <taxon>Viridiplantae</taxon>
        <taxon>Streptophyta</taxon>
        <taxon>Embryophyta</taxon>
        <taxon>Tracheophyta</taxon>
        <taxon>Spermatophyta</taxon>
        <taxon>Magnoliopsida</taxon>
        <taxon>eudicotyledons</taxon>
        <taxon>Gunneridae</taxon>
        <taxon>Pentapetalae</taxon>
        <taxon>asterids</taxon>
        <taxon>campanulids</taxon>
        <taxon>Asterales</taxon>
        <taxon>Asteraceae</taxon>
        <taxon>Asteroideae</taxon>
        <taxon>Anthemideae</taxon>
        <taxon>Anthemidinae</taxon>
        <taxon>Tanacetum</taxon>
    </lineage>
</organism>
<evidence type="ECO:0000313" key="3">
    <source>
        <dbReference type="EMBL" id="GJT95636.1"/>
    </source>
</evidence>
<comment type="caution">
    <text evidence="3">The sequence shown here is derived from an EMBL/GenBank/DDBJ whole genome shotgun (WGS) entry which is preliminary data.</text>
</comment>
<dbReference type="Proteomes" id="UP001151760">
    <property type="component" value="Unassembled WGS sequence"/>
</dbReference>
<dbReference type="EMBL" id="BQNB010020408">
    <property type="protein sequence ID" value="GJT95636.1"/>
    <property type="molecule type" value="Genomic_DNA"/>
</dbReference>